<protein>
    <recommendedName>
        <fullName evidence="4">beta-glucosidase</fullName>
        <ecNumber evidence="4">3.2.1.21</ecNumber>
    </recommendedName>
</protein>
<keyword evidence="15" id="KW-1185">Reference proteome</keyword>
<evidence type="ECO:0000256" key="5">
    <source>
        <dbReference type="ARBA" id="ARBA00022801"/>
    </source>
</evidence>
<keyword evidence="8" id="KW-0119">Carbohydrate metabolism</keyword>
<dbReference type="InterPro" id="IPR013783">
    <property type="entry name" value="Ig-like_fold"/>
</dbReference>
<dbReference type="InterPro" id="IPR002772">
    <property type="entry name" value="Glyco_hydro_3_C"/>
</dbReference>
<evidence type="ECO:0000256" key="8">
    <source>
        <dbReference type="ARBA" id="ARBA00023277"/>
    </source>
</evidence>
<dbReference type="Gene3D" id="3.20.20.300">
    <property type="entry name" value="Glycoside hydrolase, family 3, N-terminal domain"/>
    <property type="match status" value="1"/>
</dbReference>
<proteinExistence type="inferred from homology"/>
<comment type="similarity">
    <text evidence="3">Belongs to the glycosyl hydrolase 3 family.</text>
</comment>
<evidence type="ECO:0000256" key="12">
    <source>
        <dbReference type="SAM" id="SignalP"/>
    </source>
</evidence>
<comment type="pathway">
    <text evidence="2">Glycan metabolism; cellulose degradation.</text>
</comment>
<evidence type="ECO:0000256" key="1">
    <source>
        <dbReference type="ARBA" id="ARBA00000448"/>
    </source>
</evidence>
<evidence type="ECO:0000259" key="13">
    <source>
        <dbReference type="SMART" id="SM01217"/>
    </source>
</evidence>
<dbReference type="InterPro" id="IPR026891">
    <property type="entry name" value="Fn3-like"/>
</dbReference>
<accession>A0AAF0DT41</accession>
<dbReference type="InterPro" id="IPR050288">
    <property type="entry name" value="Cellulose_deg_GH3"/>
</dbReference>
<reference evidence="14" key="1">
    <citation type="submission" date="2023-03" db="EMBL/GenBank/DDBJ databases">
        <title>Mating type loci evolution in Malassezia.</title>
        <authorList>
            <person name="Coelho M.A."/>
        </authorList>
    </citation>
    <scope>NUCLEOTIDE SEQUENCE</scope>
    <source>
        <strain evidence="14">CBS 14135</strain>
    </source>
</reference>
<keyword evidence="9 14" id="KW-0326">Glycosidase</keyword>
<dbReference type="EC" id="3.2.1.21" evidence="4"/>
<dbReference type="PANTHER" id="PTHR42715:SF2">
    <property type="entry name" value="BETA-GLUCOSIDASE F-RELATED"/>
    <property type="match status" value="1"/>
</dbReference>
<feature type="domain" description="Fibronectin type III-like" evidence="13">
    <location>
        <begin position="722"/>
        <end position="791"/>
    </location>
</feature>
<feature type="signal peptide" evidence="12">
    <location>
        <begin position="1"/>
        <end position="18"/>
    </location>
</feature>
<feature type="chain" id="PRO_5041933988" description="beta-glucosidase" evidence="12">
    <location>
        <begin position="19"/>
        <end position="804"/>
    </location>
</feature>
<dbReference type="SMART" id="SM01217">
    <property type="entry name" value="Fn3_like"/>
    <property type="match status" value="1"/>
</dbReference>
<dbReference type="InterPro" id="IPR017853">
    <property type="entry name" value="GH"/>
</dbReference>
<dbReference type="FunFam" id="3.20.20.300:FF:000002">
    <property type="entry name" value="Probable beta-glucosidase"/>
    <property type="match status" value="1"/>
</dbReference>
<evidence type="ECO:0000313" key="15">
    <source>
        <dbReference type="Proteomes" id="UP001216638"/>
    </source>
</evidence>
<keyword evidence="10" id="KW-0624">Polysaccharide degradation</keyword>
<keyword evidence="6" id="KW-0136">Cellulose degradation</keyword>
<dbReference type="Pfam" id="PF00933">
    <property type="entry name" value="Glyco_hydro_3"/>
    <property type="match status" value="1"/>
</dbReference>
<dbReference type="InterPro" id="IPR036881">
    <property type="entry name" value="Glyco_hydro_3_C_sf"/>
</dbReference>
<dbReference type="SUPFAM" id="SSF52279">
    <property type="entry name" value="Beta-D-glucan exohydrolase, C-terminal domain"/>
    <property type="match status" value="1"/>
</dbReference>
<keyword evidence="12" id="KW-0732">Signal</keyword>
<dbReference type="SUPFAM" id="SSF51445">
    <property type="entry name" value="(Trans)glycosidases"/>
    <property type="match status" value="1"/>
</dbReference>
<dbReference type="Gene3D" id="2.60.40.10">
    <property type="entry name" value="Immunoglobulins"/>
    <property type="match status" value="1"/>
</dbReference>
<organism evidence="14 15">
    <name type="scientific">Malassezia brasiliensis</name>
    <dbReference type="NCBI Taxonomy" id="1821822"/>
    <lineage>
        <taxon>Eukaryota</taxon>
        <taxon>Fungi</taxon>
        <taxon>Dikarya</taxon>
        <taxon>Basidiomycota</taxon>
        <taxon>Ustilaginomycotina</taxon>
        <taxon>Malasseziomycetes</taxon>
        <taxon>Malasseziales</taxon>
        <taxon>Malasseziaceae</taxon>
        <taxon>Malassezia</taxon>
    </lineage>
</organism>
<dbReference type="AlphaFoldDB" id="A0AAF0DT41"/>
<keyword evidence="5 14" id="KW-0378">Hydrolase</keyword>
<comment type="catalytic activity">
    <reaction evidence="1">
        <text>Hydrolysis of terminal, non-reducing beta-D-glucosyl residues with release of beta-D-glucose.</text>
        <dbReference type="EC" id="3.2.1.21"/>
    </reaction>
</comment>
<dbReference type="Pfam" id="PF01915">
    <property type="entry name" value="Glyco_hydro_3_C"/>
    <property type="match status" value="1"/>
</dbReference>
<evidence type="ECO:0000256" key="10">
    <source>
        <dbReference type="ARBA" id="ARBA00023326"/>
    </source>
</evidence>
<evidence type="ECO:0000256" key="7">
    <source>
        <dbReference type="ARBA" id="ARBA00023180"/>
    </source>
</evidence>
<dbReference type="GO" id="GO:0008422">
    <property type="term" value="F:beta-glucosidase activity"/>
    <property type="evidence" value="ECO:0007669"/>
    <property type="project" value="UniProtKB-EC"/>
</dbReference>
<dbReference type="PANTHER" id="PTHR42715">
    <property type="entry name" value="BETA-GLUCOSIDASE"/>
    <property type="match status" value="1"/>
</dbReference>
<name>A0AAF0DT41_9BASI</name>
<dbReference type="FunFam" id="3.40.50.1700:FF:000003">
    <property type="entry name" value="Probable beta-glucosidase"/>
    <property type="match status" value="1"/>
</dbReference>
<dbReference type="InterPro" id="IPR001764">
    <property type="entry name" value="Glyco_hydro_3_N"/>
</dbReference>
<dbReference type="PRINTS" id="PR00133">
    <property type="entry name" value="GLHYDRLASE3"/>
</dbReference>
<keyword evidence="7" id="KW-0325">Glycoprotein</keyword>
<dbReference type="Gene3D" id="3.40.50.1700">
    <property type="entry name" value="Glycoside hydrolase family 3 C-terminal domain"/>
    <property type="match status" value="1"/>
</dbReference>
<dbReference type="EMBL" id="CP119953">
    <property type="protein sequence ID" value="WFC95705.1"/>
    <property type="molecule type" value="Genomic_DNA"/>
</dbReference>
<dbReference type="Proteomes" id="UP001216638">
    <property type="component" value="Chromosome 3"/>
</dbReference>
<dbReference type="Pfam" id="PF14310">
    <property type="entry name" value="Fn3-like"/>
    <property type="match status" value="1"/>
</dbReference>
<evidence type="ECO:0000256" key="9">
    <source>
        <dbReference type="ARBA" id="ARBA00023295"/>
    </source>
</evidence>
<feature type="region of interest" description="Disordered" evidence="11">
    <location>
        <begin position="21"/>
        <end position="42"/>
    </location>
</feature>
<dbReference type="GO" id="GO:0030245">
    <property type="term" value="P:cellulose catabolic process"/>
    <property type="evidence" value="ECO:0007669"/>
    <property type="project" value="UniProtKB-KW"/>
</dbReference>
<evidence type="ECO:0000256" key="6">
    <source>
        <dbReference type="ARBA" id="ARBA00023001"/>
    </source>
</evidence>
<gene>
    <name evidence="14" type="ORF">MBRA1_002358</name>
</gene>
<evidence type="ECO:0000313" key="14">
    <source>
        <dbReference type="EMBL" id="WFC95705.1"/>
    </source>
</evidence>
<dbReference type="InterPro" id="IPR036962">
    <property type="entry name" value="Glyco_hydro_3_N_sf"/>
</dbReference>
<evidence type="ECO:0000256" key="3">
    <source>
        <dbReference type="ARBA" id="ARBA00005336"/>
    </source>
</evidence>
<evidence type="ECO:0000256" key="11">
    <source>
        <dbReference type="SAM" id="MobiDB-lite"/>
    </source>
</evidence>
<evidence type="ECO:0000256" key="2">
    <source>
        <dbReference type="ARBA" id="ARBA00004987"/>
    </source>
</evidence>
<sequence length="804" mass="88570">MYLVPYVLPLLFLAPASAQQALNPRDDSHGPEQPDTAPGLPHIPKVPFLGNDSLPYSPPVYPSPNTSTRGIWKEAVTRARADVAQLNVTELVSIVTGVGYGFGRCVGNTAPIDKIGYKGLCLQDSPDGLRHVDRVTVFPDAITAAATFSKQLIYERAAAIGDEFRTKGAHVFLGPMINVMRAPSAGRNWEGFGADPYLNGEGAYYTTLGVQDQGVQASLKHYQANQQEHFRNQGSSNLDERSEREIYLHPFLRGIQAGAVSVMCPYNLVNNSWACQNSELLNGRLKTELGFQGYVVSDWGAQHSGVASALAGLDLSMPGGTSCCDFNVTGSFWGPNLTEAVHNGSVPRTRLDDMATRVLSSTYFLHQDCDYPEVSFNFFDWLDPQTNDAIDATKDHDVVARRVAAAGTVLLKNVNGTLPLQKPRKLALIGSDAGPLLKGPNYHSDRIGWPYGTLGEGWGSGTVDYSYFISPYEAIQRRARQDRTAVDWSMDDFDLDNARAVANYTDAALVFVTSASGEGFGTVPKGLAGNVGDRNNLTLWNGGEKLIHAVAKQNNNTIVVVHAVGPVLMEGWIEHPNVTAVVWANLPGAESGNSLVDVLWGDYNPSGRLPYTIARHRKDYSADVLYNDHAKHPQINFTEGIMVDYRHFDAHGITPRFAFGFGLSYTQFEYDGLHVEHLHNECTRNQDWNGKTAPEGLPDWLFEPLYNITYTVCNTGDRDGHEVPQLYLGFPHSSGEPPRVLRDFERVWIPRGEQRSVSHVLSHYDVSVWNDTHQQWLQPEGKISVWIGPSSRDLRLKGTLLSSS</sequence>
<evidence type="ECO:0000256" key="4">
    <source>
        <dbReference type="ARBA" id="ARBA00012744"/>
    </source>
</evidence>